<evidence type="ECO:0000313" key="5">
    <source>
        <dbReference type="EMBL" id="SHG05101.1"/>
    </source>
</evidence>
<dbReference type="Pfam" id="PF16347">
    <property type="entry name" value="SGSH_C"/>
    <property type="match status" value="1"/>
</dbReference>
<dbReference type="InterPro" id="IPR024607">
    <property type="entry name" value="Sulfatase_CS"/>
</dbReference>
<dbReference type="PANTHER" id="PTHR43108:SF6">
    <property type="entry name" value="N-SULPHOGLUCOSAMINE SULPHOHYDROLASE"/>
    <property type="match status" value="1"/>
</dbReference>
<feature type="signal peptide" evidence="3">
    <location>
        <begin position="1"/>
        <end position="24"/>
    </location>
</feature>
<proteinExistence type="inferred from homology"/>
<feature type="chain" id="PRO_5013019532" evidence="3">
    <location>
        <begin position="25"/>
        <end position="535"/>
    </location>
</feature>
<reference evidence="6" key="1">
    <citation type="submission" date="2016-11" db="EMBL/GenBank/DDBJ databases">
        <authorList>
            <person name="Varghese N."/>
            <person name="Submissions S."/>
        </authorList>
    </citation>
    <scope>NUCLEOTIDE SEQUENCE [LARGE SCALE GENOMIC DNA]</scope>
    <source>
        <strain evidence="6">DSM 17539</strain>
    </source>
</reference>
<keyword evidence="6" id="KW-1185">Reference proteome</keyword>
<dbReference type="GO" id="GO:0016787">
    <property type="term" value="F:hydrolase activity"/>
    <property type="evidence" value="ECO:0007669"/>
    <property type="project" value="UniProtKB-KW"/>
</dbReference>
<dbReference type="PROSITE" id="PS00523">
    <property type="entry name" value="SULFATASE_1"/>
    <property type="match status" value="1"/>
</dbReference>
<name>A0A1M5GNG8_9FLAO</name>
<dbReference type="Gene3D" id="3.40.720.10">
    <property type="entry name" value="Alkaline Phosphatase, subunit A"/>
    <property type="match status" value="1"/>
</dbReference>
<evidence type="ECO:0000313" key="6">
    <source>
        <dbReference type="Proteomes" id="UP000184406"/>
    </source>
</evidence>
<gene>
    <name evidence="5" type="ORF">SAMN03080594_111133</name>
</gene>
<keyword evidence="3" id="KW-0732">Signal</keyword>
<dbReference type="CDD" id="cd16031">
    <property type="entry name" value="G6S_like"/>
    <property type="match status" value="1"/>
</dbReference>
<feature type="domain" description="N-sulphoglucosamine sulphohydrolase C-terminal" evidence="4">
    <location>
        <begin position="359"/>
        <end position="512"/>
    </location>
</feature>
<dbReference type="PANTHER" id="PTHR43108">
    <property type="entry name" value="N-ACETYLGLUCOSAMINE-6-SULFATASE FAMILY MEMBER"/>
    <property type="match status" value="1"/>
</dbReference>
<dbReference type="InterPro" id="IPR017850">
    <property type="entry name" value="Alkaline_phosphatase_core_sf"/>
</dbReference>
<dbReference type="OrthoDB" id="9789742at2"/>
<accession>A0A1M5GNG8</accession>
<keyword evidence="2" id="KW-0378">Hydrolase</keyword>
<evidence type="ECO:0000256" key="2">
    <source>
        <dbReference type="ARBA" id="ARBA00022801"/>
    </source>
</evidence>
<dbReference type="SUPFAM" id="SSF53649">
    <property type="entry name" value="Alkaline phosphatase-like"/>
    <property type="match status" value="1"/>
</dbReference>
<dbReference type="Proteomes" id="UP000184406">
    <property type="component" value="Unassembled WGS sequence"/>
</dbReference>
<dbReference type="PROSITE" id="PS51257">
    <property type="entry name" value="PROKAR_LIPOPROTEIN"/>
    <property type="match status" value="1"/>
</dbReference>
<evidence type="ECO:0000259" key="4">
    <source>
        <dbReference type="Pfam" id="PF16347"/>
    </source>
</evidence>
<dbReference type="EMBL" id="FQUX01000011">
    <property type="protein sequence ID" value="SHG05101.1"/>
    <property type="molecule type" value="Genomic_DNA"/>
</dbReference>
<dbReference type="AlphaFoldDB" id="A0A1M5GNG8"/>
<comment type="similarity">
    <text evidence="1">Belongs to the sulfatase family.</text>
</comment>
<evidence type="ECO:0000256" key="1">
    <source>
        <dbReference type="ARBA" id="ARBA00008779"/>
    </source>
</evidence>
<organism evidence="5 6">
    <name type="scientific">Arenibacter palladensis</name>
    <dbReference type="NCBI Taxonomy" id="237373"/>
    <lineage>
        <taxon>Bacteria</taxon>
        <taxon>Pseudomonadati</taxon>
        <taxon>Bacteroidota</taxon>
        <taxon>Flavobacteriia</taxon>
        <taxon>Flavobacteriales</taxon>
        <taxon>Flavobacteriaceae</taxon>
        <taxon>Arenibacter</taxon>
    </lineage>
</organism>
<dbReference type="RefSeq" id="WP_072865291.1">
    <property type="nucleotide sequence ID" value="NZ_FQUX01000011.1"/>
</dbReference>
<sequence length="535" mass="61724">MKPTFLTIAFAGLFILITSCKQDAKDLAPKKPNIVFIMSDDHAYQAISAYDDKLIRTPNIDRIAKEGMLFTNASVTNSICAPSRAVILTGKHSHINGKIDNISPFDTTNVTFPQLLQKAGYQTAMFGKLHFGNNPKGFDEFKILPGQGDYYNPRFITATGDTIVTGYVTDITTDLTLDWLQNRRDAEKPFMLMYLHKAPHRSWMPAPRHYKEFTKNTYPLPATLFDDYATRETTAGPAEMNILKHMTLRYDLKITDEVLEELNIEEHLGIGGLNKFNPEQRAEWDKVYGPINEAFKKEYGNMNDSTLMVWKYQRYMQDYLGTIAAVDENVGRVLDYLDNEGLTQNTIVIYTSDQGFYLGEHGWFDKRFMYNESFKTPLLIKWPNVITPGTTEDEMVQNLDFAQTFLEVAGVTAPEDMQGKSLVPLLKGEKEKWDRDAVYYHYYEYPAEHAVKRHYGIATKEFKLIHFYYDVDVWELYDRAKDPQELNNVFNDPDYAQVVSELKDKLNGLRKKYKDSDSLSNQYIQLYKDKGLIEE</sequence>
<protein>
    <submittedName>
        <fullName evidence="5">Arylsulfatase A</fullName>
    </submittedName>
</protein>
<dbReference type="InterPro" id="IPR032506">
    <property type="entry name" value="SGSH_C"/>
</dbReference>
<evidence type="ECO:0000256" key="3">
    <source>
        <dbReference type="SAM" id="SignalP"/>
    </source>
</evidence>